<evidence type="ECO:0000256" key="6">
    <source>
        <dbReference type="ARBA" id="ARBA00022840"/>
    </source>
</evidence>
<keyword evidence="2 7" id="KW-0963">Cytoplasm</keyword>
<dbReference type="Proteomes" id="UP000017818">
    <property type="component" value="Unassembled WGS sequence"/>
</dbReference>
<feature type="binding site" evidence="7">
    <location>
        <begin position="283"/>
        <end position="285"/>
    </location>
    <ligand>
        <name>ATP</name>
        <dbReference type="ChEBI" id="CHEBI:30616"/>
    </ligand>
</feature>
<proteinExistence type="inferred from homology"/>
<evidence type="ECO:0000256" key="1">
    <source>
        <dbReference type="ARBA" id="ARBA00008748"/>
    </source>
</evidence>
<dbReference type="GO" id="GO:0006085">
    <property type="term" value="P:acetyl-CoA biosynthetic process"/>
    <property type="evidence" value="ECO:0007669"/>
    <property type="project" value="UniProtKB-UniRule"/>
</dbReference>
<dbReference type="InterPro" id="IPR043129">
    <property type="entry name" value="ATPase_NBD"/>
</dbReference>
<accession>V9HQG0</accession>
<protein>
    <recommendedName>
        <fullName evidence="7">Acetate kinase</fullName>
        <ecNumber evidence="7">2.7.2.1</ecNumber>
    </recommendedName>
    <alternativeName>
        <fullName evidence="7">Acetokinase</fullName>
    </alternativeName>
</protein>
<dbReference type="GO" id="GO:0005524">
    <property type="term" value="F:ATP binding"/>
    <property type="evidence" value="ECO:0007669"/>
    <property type="project" value="UniProtKB-KW"/>
</dbReference>
<keyword evidence="6 7" id="KW-0067">ATP-binding</keyword>
<dbReference type="SUPFAM" id="SSF53067">
    <property type="entry name" value="Actin-like ATPase domain"/>
    <property type="match status" value="2"/>
</dbReference>
<dbReference type="NCBIfam" id="TIGR00016">
    <property type="entry name" value="ackA"/>
    <property type="match status" value="1"/>
</dbReference>
<feature type="binding site" evidence="7">
    <location>
        <position position="384"/>
    </location>
    <ligand>
        <name>Mg(2+)</name>
        <dbReference type="ChEBI" id="CHEBI:18420"/>
    </ligand>
</feature>
<dbReference type="EC" id="2.7.2.1" evidence="7"/>
<feature type="site" description="Transition state stabilizer" evidence="7">
    <location>
        <position position="180"/>
    </location>
</feature>
<evidence type="ECO:0000256" key="8">
    <source>
        <dbReference type="RuleBase" id="RU003835"/>
    </source>
</evidence>
<dbReference type="AlphaFoldDB" id="V9HQG0"/>
<dbReference type="GO" id="GO:0005737">
    <property type="term" value="C:cytoplasm"/>
    <property type="evidence" value="ECO:0007669"/>
    <property type="project" value="UniProtKB-SubCell"/>
</dbReference>
<dbReference type="PANTHER" id="PTHR21060">
    <property type="entry name" value="ACETATE KINASE"/>
    <property type="match status" value="1"/>
</dbReference>
<comment type="cofactor">
    <cofactor evidence="7">
        <name>Mg(2+)</name>
        <dbReference type="ChEBI" id="CHEBI:18420"/>
    </cofactor>
    <cofactor evidence="7">
        <name>Mn(2+)</name>
        <dbReference type="ChEBI" id="CHEBI:29035"/>
    </cofactor>
    <text evidence="7">Mg(2+). Can also accept Mn(2+).</text>
</comment>
<dbReference type="InterPro" id="IPR023865">
    <property type="entry name" value="Aliphatic_acid_kinase_CS"/>
</dbReference>
<feature type="active site" description="Proton donor/acceptor" evidence="7">
    <location>
        <position position="148"/>
    </location>
</feature>
<comment type="pathway">
    <text evidence="7">Metabolic intermediate biosynthesis; acetyl-CoA biosynthesis; acetyl-CoA from acetate: step 1/2.</text>
</comment>
<dbReference type="PRINTS" id="PR00471">
    <property type="entry name" value="ACETATEKNASE"/>
</dbReference>
<dbReference type="PROSITE" id="PS01076">
    <property type="entry name" value="ACETATE_KINASE_2"/>
    <property type="match status" value="1"/>
</dbReference>
<comment type="subcellular location">
    <subcellularLocation>
        <location evidence="7">Cytoplasm</location>
    </subcellularLocation>
</comment>
<feature type="binding site" evidence="7">
    <location>
        <begin position="331"/>
        <end position="335"/>
    </location>
    <ligand>
        <name>ATP</name>
        <dbReference type="ChEBI" id="CHEBI:30616"/>
    </ligand>
</feature>
<comment type="function">
    <text evidence="7">Catalyzes the formation of acetyl phosphate from acetate and ATP. Can also catalyze the reverse reaction.</text>
</comment>
<comment type="caution">
    <text evidence="9">The sequence shown here is derived from an EMBL/GenBank/DDBJ whole genome shotgun (WGS) entry which is preliminary data.</text>
</comment>
<feature type="site" description="Transition state stabilizer" evidence="7">
    <location>
        <position position="241"/>
    </location>
</feature>
<sequence>MNILVINCGSSSLKYQFIDMKDESVLAKGLVERIGIEGSVLKHERTGMDKETIKQSIPDHNVALKLVIDALMNEKYGAIKDLSEINAVGHRVVHGGEAFACSVVIDEKVKKSLEDCIDLAPLHNPPNLVGINACEKILPNVPMVAVFDTAFHQTMPASSYLYALPYEYYTKHKIRRYGFHGTSHLYVSRRAAEILGKKPEDLNIITCHLGNGASITAVEKGKSIDTSMGFTPLEGLIMGTRTGDMDPAIVTFLMEKEKLSAKDVDSIMNKKSGVLGLSGVSSDFRDIEQEAEKGNERAQIALDCFHNRVKKYIGAYIAELGHVDAIVFTAGLGENSAESREEICKGMEFLGIELDTEENKVRGKEKIVSKESSKIKIMVIPTNEELVIARDTLALIK</sequence>
<dbReference type="UniPathway" id="UPA00340">
    <property type="reaction ID" value="UER00458"/>
</dbReference>
<evidence type="ECO:0000256" key="4">
    <source>
        <dbReference type="ARBA" id="ARBA00022741"/>
    </source>
</evidence>
<dbReference type="Pfam" id="PF00871">
    <property type="entry name" value="Acetate_kinase"/>
    <property type="match status" value="1"/>
</dbReference>
<dbReference type="PATRIC" id="fig|796939.3.peg.989"/>
<keyword evidence="7" id="KW-0479">Metal-binding</keyword>
<dbReference type="PANTHER" id="PTHR21060:SF15">
    <property type="entry name" value="ACETATE KINASE-RELATED"/>
    <property type="match status" value="1"/>
</dbReference>
<dbReference type="GO" id="GO:0000287">
    <property type="term" value="F:magnesium ion binding"/>
    <property type="evidence" value="ECO:0007669"/>
    <property type="project" value="UniProtKB-UniRule"/>
</dbReference>
<dbReference type="OrthoDB" id="9802453at2"/>
<reference evidence="9 10" key="1">
    <citation type="submission" date="2012-05" db="EMBL/GenBank/DDBJ databases">
        <title>The Genome Sequence of Eubacteriaceae bacterium CM2.</title>
        <authorList>
            <consortium name="The Broad Institute Genome Sequencing Platform"/>
            <person name="Earl A."/>
            <person name="Ward D."/>
            <person name="Feldgarden M."/>
            <person name="Gevers D."/>
            <person name="Sizova M."/>
            <person name="Hazen A."/>
            <person name="Epstein S."/>
            <person name="Walker B."/>
            <person name="Young S.K."/>
            <person name="Zeng Q."/>
            <person name="Gargeya S."/>
            <person name="Fitzgerald M."/>
            <person name="Haas B."/>
            <person name="Abouelleil A."/>
            <person name="Alvarado L."/>
            <person name="Arachchi H.M."/>
            <person name="Berlin A."/>
            <person name="Chapman S.B."/>
            <person name="Goldberg J."/>
            <person name="Griggs A."/>
            <person name="Gujja S."/>
            <person name="Hansen M."/>
            <person name="Howarth C."/>
            <person name="Imamovic A."/>
            <person name="Larimer J."/>
            <person name="McCowen C."/>
            <person name="Montmayeur A."/>
            <person name="Murphy C."/>
            <person name="Neiman D."/>
            <person name="Pearson M."/>
            <person name="Priest M."/>
            <person name="Roberts A."/>
            <person name="Saif S."/>
            <person name="Shea T."/>
            <person name="Sisk P."/>
            <person name="Sykes S."/>
            <person name="Wortman J."/>
            <person name="Nusbaum C."/>
            <person name="Birren B."/>
        </authorList>
    </citation>
    <scope>NUCLEOTIDE SEQUENCE [LARGE SCALE GENOMIC DNA]</scope>
    <source>
        <strain evidence="9 10">CM2</strain>
    </source>
</reference>
<dbReference type="InterPro" id="IPR000890">
    <property type="entry name" value="Aliphatic_acid_kin_short-chain"/>
</dbReference>
<evidence type="ECO:0000256" key="2">
    <source>
        <dbReference type="ARBA" id="ARBA00022490"/>
    </source>
</evidence>
<dbReference type="GO" id="GO:0008776">
    <property type="term" value="F:acetate kinase activity"/>
    <property type="evidence" value="ECO:0007669"/>
    <property type="project" value="UniProtKB-UniRule"/>
</dbReference>
<dbReference type="EMBL" id="AFZF02000004">
    <property type="protein sequence ID" value="EHL17220.1"/>
    <property type="molecule type" value="Genomic_DNA"/>
</dbReference>
<dbReference type="PIRSF" id="PIRSF000722">
    <property type="entry name" value="Acetate_prop_kin"/>
    <property type="match status" value="1"/>
</dbReference>
<dbReference type="InterPro" id="IPR004372">
    <property type="entry name" value="Ac/propionate_kinase"/>
</dbReference>
<organism evidence="9 10">
    <name type="scientific">Peptoanaerobacter stomatis</name>
    <dbReference type="NCBI Taxonomy" id="796937"/>
    <lineage>
        <taxon>Bacteria</taxon>
        <taxon>Bacillati</taxon>
        <taxon>Bacillota</taxon>
        <taxon>Clostridia</taxon>
        <taxon>Peptostreptococcales</taxon>
        <taxon>Filifactoraceae</taxon>
        <taxon>Peptoanaerobacter</taxon>
    </lineage>
</organism>
<feature type="binding site" evidence="7">
    <location>
        <position position="91"/>
    </location>
    <ligand>
        <name>substrate</name>
    </ligand>
</feature>
<feature type="binding site" evidence="7">
    <location>
        <position position="14"/>
    </location>
    <ligand>
        <name>ATP</name>
        <dbReference type="ChEBI" id="CHEBI:30616"/>
    </ligand>
</feature>
<dbReference type="GO" id="GO:0006083">
    <property type="term" value="P:acetate metabolic process"/>
    <property type="evidence" value="ECO:0007669"/>
    <property type="project" value="TreeGrafter"/>
</dbReference>
<comment type="subunit">
    <text evidence="7">Homodimer.</text>
</comment>
<feature type="binding site" evidence="7">
    <location>
        <position position="7"/>
    </location>
    <ligand>
        <name>Mg(2+)</name>
        <dbReference type="ChEBI" id="CHEBI:18420"/>
    </ligand>
</feature>
<dbReference type="RefSeq" id="WP_009527029.1">
    <property type="nucleotide sequence ID" value="NZ_JH815225.1"/>
</dbReference>
<evidence type="ECO:0000313" key="10">
    <source>
        <dbReference type="Proteomes" id="UP000017818"/>
    </source>
</evidence>
<evidence type="ECO:0000256" key="7">
    <source>
        <dbReference type="HAMAP-Rule" id="MF_00020"/>
    </source>
</evidence>
<keyword evidence="4 7" id="KW-0547">Nucleotide-binding</keyword>
<dbReference type="Gene3D" id="3.30.420.40">
    <property type="match status" value="2"/>
</dbReference>
<dbReference type="HOGENOM" id="CLU_020352_0_1_9"/>
<keyword evidence="3 7" id="KW-0808">Transferase</keyword>
<dbReference type="PROSITE" id="PS01075">
    <property type="entry name" value="ACETATE_KINASE_1"/>
    <property type="match status" value="1"/>
</dbReference>
<feature type="binding site" evidence="7">
    <location>
        <begin position="208"/>
        <end position="212"/>
    </location>
    <ligand>
        <name>ATP</name>
        <dbReference type="ChEBI" id="CHEBI:30616"/>
    </ligand>
</feature>
<evidence type="ECO:0000256" key="5">
    <source>
        <dbReference type="ARBA" id="ARBA00022777"/>
    </source>
</evidence>
<keyword evidence="5 7" id="KW-0418">Kinase</keyword>
<evidence type="ECO:0000256" key="3">
    <source>
        <dbReference type="ARBA" id="ARBA00022679"/>
    </source>
</evidence>
<comment type="catalytic activity">
    <reaction evidence="7">
        <text>acetate + ATP = acetyl phosphate + ADP</text>
        <dbReference type="Rhea" id="RHEA:11352"/>
        <dbReference type="ChEBI" id="CHEBI:22191"/>
        <dbReference type="ChEBI" id="CHEBI:30089"/>
        <dbReference type="ChEBI" id="CHEBI:30616"/>
        <dbReference type="ChEBI" id="CHEBI:456216"/>
        <dbReference type="EC" id="2.7.2.1"/>
    </reaction>
</comment>
<evidence type="ECO:0000313" key="9">
    <source>
        <dbReference type="EMBL" id="EHL17220.1"/>
    </source>
</evidence>
<comment type="similarity">
    <text evidence="1 7 8">Belongs to the acetokinase family.</text>
</comment>
<keyword evidence="7" id="KW-0460">Magnesium</keyword>
<gene>
    <name evidence="7" type="primary">ackA</name>
    <name evidence="9" type="ORF">HMPREF9630_00387</name>
</gene>
<dbReference type="HAMAP" id="MF_00020">
    <property type="entry name" value="Acetate_kinase"/>
    <property type="match status" value="1"/>
</dbReference>
<dbReference type="CDD" id="cd24010">
    <property type="entry name" value="ASKHA_NBD_AcK_PK"/>
    <property type="match status" value="1"/>
</dbReference>
<name>V9HQG0_9FIRM</name>